<evidence type="ECO:0000256" key="1">
    <source>
        <dbReference type="ARBA" id="ARBA00004141"/>
    </source>
</evidence>
<dbReference type="EMBL" id="JABMOJ010000271">
    <property type="protein sequence ID" value="NQV65145.1"/>
    <property type="molecule type" value="Genomic_DNA"/>
</dbReference>
<dbReference type="InterPro" id="IPR020846">
    <property type="entry name" value="MFS_dom"/>
</dbReference>
<dbReference type="PANTHER" id="PTHR23505:SF79">
    <property type="entry name" value="PROTEIN SPINSTER"/>
    <property type="match status" value="1"/>
</dbReference>
<dbReference type="GO" id="GO:0016020">
    <property type="term" value="C:membrane"/>
    <property type="evidence" value="ECO:0007669"/>
    <property type="project" value="UniProtKB-SubCell"/>
</dbReference>
<accession>A0A973A8G9</accession>
<feature type="transmembrane region" description="Helical" evidence="6">
    <location>
        <begin position="144"/>
        <end position="163"/>
    </location>
</feature>
<evidence type="ECO:0000313" key="8">
    <source>
        <dbReference type="EMBL" id="NQV65145.1"/>
    </source>
</evidence>
<sequence>MQQPIETPIVITKRYRNYALFVLTLVFTSSHVDRQIIGILLQPIKNDLGASDTQMGFLVGLTFAIFYATLGMPIAMLADRGNRRNIIAIAVTIWSAMTVACGFATSFFQLALTRIGVGIGEAGSNPPSHSLISDYFPIEQRSTAMAIFAVGVNLGLLFAYIGGGWMSQHLGWRTAFFVVGAPGLLIALIVRFTLIEPTRGAAEKTVQTNTTPPSFMTVARNMWATKSLRHVVAGGSLAAFVGYGMVLWLPAYFVRSHGLSQTEVGFTLAFLYGIIGGIGTFCSGVIADRMSARDARWNLWVVAIGMTIVVPLAVASFLVETTWIAIALFCIPAFCSGFYIGPGFSAIQSLVPVRMRSVSAAINLFLTNLIGLGIGPQLVGVLSDYFKADYGNESLRYSLMIFVCINLWAALHYVLANRYIREDLALAETR</sequence>
<dbReference type="InterPro" id="IPR044770">
    <property type="entry name" value="MFS_spinster-like"/>
</dbReference>
<dbReference type="SUPFAM" id="SSF103473">
    <property type="entry name" value="MFS general substrate transporter"/>
    <property type="match status" value="1"/>
</dbReference>
<dbReference type="GO" id="GO:0022857">
    <property type="term" value="F:transmembrane transporter activity"/>
    <property type="evidence" value="ECO:0007669"/>
    <property type="project" value="InterPro"/>
</dbReference>
<feature type="transmembrane region" description="Helical" evidence="6">
    <location>
        <begin position="86"/>
        <end position="108"/>
    </location>
</feature>
<evidence type="ECO:0000259" key="7">
    <source>
        <dbReference type="PROSITE" id="PS50850"/>
    </source>
</evidence>
<gene>
    <name evidence="8" type="ORF">HQ497_07260</name>
</gene>
<dbReference type="InterPro" id="IPR036259">
    <property type="entry name" value="MFS_trans_sf"/>
</dbReference>
<comment type="subcellular location">
    <subcellularLocation>
        <location evidence="1">Membrane</location>
        <topology evidence="1">Multi-pass membrane protein</topology>
    </subcellularLocation>
</comment>
<dbReference type="AlphaFoldDB" id="A0A973A8G9"/>
<feature type="transmembrane region" description="Helical" evidence="6">
    <location>
        <begin position="55"/>
        <end position="74"/>
    </location>
</feature>
<feature type="domain" description="Major facilitator superfamily (MFS) profile" evidence="7">
    <location>
        <begin position="19"/>
        <end position="421"/>
    </location>
</feature>
<dbReference type="PANTHER" id="PTHR23505">
    <property type="entry name" value="SPINSTER"/>
    <property type="match status" value="1"/>
</dbReference>
<dbReference type="PROSITE" id="PS50850">
    <property type="entry name" value="MFS"/>
    <property type="match status" value="1"/>
</dbReference>
<comment type="caution">
    <text evidence="8">The sequence shown here is derived from an EMBL/GenBank/DDBJ whole genome shotgun (WGS) entry which is preliminary data.</text>
</comment>
<evidence type="ECO:0000256" key="4">
    <source>
        <dbReference type="ARBA" id="ARBA00022989"/>
    </source>
</evidence>
<feature type="transmembrane region" description="Helical" evidence="6">
    <location>
        <begin position="299"/>
        <end position="318"/>
    </location>
</feature>
<evidence type="ECO:0000256" key="3">
    <source>
        <dbReference type="ARBA" id="ARBA00022692"/>
    </source>
</evidence>
<dbReference type="InterPro" id="IPR011701">
    <property type="entry name" value="MFS"/>
</dbReference>
<feature type="transmembrane region" description="Helical" evidence="6">
    <location>
        <begin position="395"/>
        <end position="415"/>
    </location>
</feature>
<dbReference type="Gene3D" id="1.20.1250.20">
    <property type="entry name" value="MFS general substrate transporter like domains"/>
    <property type="match status" value="1"/>
</dbReference>
<feature type="transmembrane region" description="Helical" evidence="6">
    <location>
        <begin position="266"/>
        <end position="287"/>
    </location>
</feature>
<evidence type="ECO:0000256" key="6">
    <source>
        <dbReference type="SAM" id="Phobius"/>
    </source>
</evidence>
<feature type="transmembrane region" description="Helical" evidence="6">
    <location>
        <begin position="231"/>
        <end position="254"/>
    </location>
</feature>
<keyword evidence="3 6" id="KW-0812">Transmembrane</keyword>
<protein>
    <submittedName>
        <fullName evidence="8">MFS transporter</fullName>
    </submittedName>
</protein>
<feature type="transmembrane region" description="Helical" evidence="6">
    <location>
        <begin position="175"/>
        <end position="194"/>
    </location>
</feature>
<organism evidence="8 9">
    <name type="scientific">SAR86 cluster bacterium</name>
    <dbReference type="NCBI Taxonomy" id="2030880"/>
    <lineage>
        <taxon>Bacteria</taxon>
        <taxon>Pseudomonadati</taxon>
        <taxon>Pseudomonadota</taxon>
        <taxon>Gammaproteobacteria</taxon>
        <taxon>SAR86 cluster</taxon>
    </lineage>
</organism>
<evidence type="ECO:0000313" key="9">
    <source>
        <dbReference type="Proteomes" id="UP000754644"/>
    </source>
</evidence>
<name>A0A973A8G9_9GAMM</name>
<feature type="transmembrane region" description="Helical" evidence="6">
    <location>
        <begin position="324"/>
        <end position="346"/>
    </location>
</feature>
<evidence type="ECO:0000256" key="5">
    <source>
        <dbReference type="ARBA" id="ARBA00023136"/>
    </source>
</evidence>
<dbReference type="Pfam" id="PF07690">
    <property type="entry name" value="MFS_1"/>
    <property type="match status" value="1"/>
</dbReference>
<proteinExistence type="predicted"/>
<evidence type="ECO:0000256" key="2">
    <source>
        <dbReference type="ARBA" id="ARBA00022448"/>
    </source>
</evidence>
<keyword evidence="4 6" id="KW-1133">Transmembrane helix</keyword>
<keyword evidence="2" id="KW-0813">Transport</keyword>
<dbReference type="Proteomes" id="UP000754644">
    <property type="component" value="Unassembled WGS sequence"/>
</dbReference>
<reference evidence="8" key="1">
    <citation type="submission" date="2020-05" db="EMBL/GenBank/DDBJ databases">
        <title>Sulfur intermediates as new biogeochemical hubs in an aquatic model microbial ecosystem.</title>
        <authorList>
            <person name="Vigneron A."/>
        </authorList>
    </citation>
    <scope>NUCLEOTIDE SEQUENCE</scope>
    <source>
        <strain evidence="8">Bin.250</strain>
    </source>
</reference>
<dbReference type="CDD" id="cd17328">
    <property type="entry name" value="MFS_spinster_like"/>
    <property type="match status" value="1"/>
</dbReference>
<feature type="transmembrane region" description="Helical" evidence="6">
    <location>
        <begin position="358"/>
        <end position="375"/>
    </location>
</feature>
<keyword evidence="5 6" id="KW-0472">Membrane</keyword>